<reference evidence="2 4" key="1">
    <citation type="submission" date="2018-08" db="EMBL/GenBank/DDBJ databases">
        <title>Genomic investigation of the strawberry pathogen Phytophthora fragariae indicates pathogenicity is determined by transcriptional variation in three key races.</title>
        <authorList>
            <person name="Adams T.M."/>
            <person name="Armitage A.D."/>
            <person name="Sobczyk M.K."/>
            <person name="Bates H.J."/>
            <person name="Dunwell J.M."/>
            <person name="Nellist C.F."/>
            <person name="Harrison R.J."/>
        </authorList>
    </citation>
    <scope>NUCLEOTIDE SEQUENCE [LARGE SCALE GENOMIC DNA]</scope>
    <source>
        <strain evidence="1 3">SCRP249</strain>
        <strain evidence="2 4">SCRP333</strain>
    </source>
</reference>
<evidence type="ECO:0000313" key="3">
    <source>
        <dbReference type="Proteomes" id="UP000429607"/>
    </source>
</evidence>
<dbReference type="AlphaFoldDB" id="A0A6A4FDV9"/>
<organism evidence="2 4">
    <name type="scientific">Phytophthora rubi</name>
    <dbReference type="NCBI Taxonomy" id="129364"/>
    <lineage>
        <taxon>Eukaryota</taxon>
        <taxon>Sar</taxon>
        <taxon>Stramenopiles</taxon>
        <taxon>Oomycota</taxon>
        <taxon>Peronosporomycetes</taxon>
        <taxon>Peronosporales</taxon>
        <taxon>Peronosporaceae</taxon>
        <taxon>Phytophthora</taxon>
    </lineage>
</organism>
<keyword evidence="4" id="KW-1185">Reference proteome</keyword>
<evidence type="ECO:0000313" key="2">
    <source>
        <dbReference type="EMBL" id="KAE9339523.1"/>
    </source>
</evidence>
<comment type="caution">
    <text evidence="2">The sequence shown here is derived from an EMBL/GenBank/DDBJ whole genome shotgun (WGS) entry which is preliminary data.</text>
</comment>
<dbReference type="Proteomes" id="UP000429607">
    <property type="component" value="Unassembled WGS sequence"/>
</dbReference>
<accession>A0A6A4FDV9</accession>
<name>A0A6A4FDV9_9STRA</name>
<evidence type="ECO:0000313" key="4">
    <source>
        <dbReference type="Proteomes" id="UP000434957"/>
    </source>
</evidence>
<evidence type="ECO:0008006" key="5">
    <source>
        <dbReference type="Google" id="ProtNLM"/>
    </source>
</evidence>
<gene>
    <name evidence="1" type="ORF">PR001_g10452</name>
    <name evidence="2" type="ORF">PR003_g10957</name>
</gene>
<sequence>MSCVAETITTVSAVATLNNRGICDVARANRMSDPTIPFAADTEVIIPAEVCEPDDTSCFTVVDTATTNFCLMGGPHLYYTQRNDTYRTIALERFNITLESVLTALGVEESQADVELNAGLFIKIPSCYPSQCTLQPYKFTYGTYKDLAEEFGASVGQIIAYNPTYSHSVAGTGDGPVLTLPMDCKALSDNLTDRLFPGSYTGLLGCLGRRFGLRELLVCTANFASLMAGKASVVRY</sequence>
<evidence type="ECO:0000313" key="1">
    <source>
        <dbReference type="EMBL" id="KAE9032766.1"/>
    </source>
</evidence>
<dbReference type="Proteomes" id="UP000434957">
    <property type="component" value="Unassembled WGS sequence"/>
</dbReference>
<protein>
    <recommendedName>
        <fullName evidence="5">LysM domain-containing protein</fullName>
    </recommendedName>
</protein>
<dbReference type="EMBL" id="QXFT01000615">
    <property type="protein sequence ID" value="KAE9339523.1"/>
    <property type="molecule type" value="Genomic_DNA"/>
</dbReference>
<dbReference type="EMBL" id="QXFV01000614">
    <property type="protein sequence ID" value="KAE9032766.1"/>
    <property type="molecule type" value="Genomic_DNA"/>
</dbReference>
<proteinExistence type="predicted"/>